<dbReference type="InterPro" id="IPR014853">
    <property type="entry name" value="VWF/SSPO/ZAN-like_Cys-rich_dom"/>
</dbReference>
<dbReference type="FunFam" id="2.10.25.10:FF:000055">
    <property type="entry name" value="alpha-tectorin isoform X1"/>
    <property type="match status" value="3"/>
</dbReference>
<evidence type="ECO:0000256" key="2">
    <source>
        <dbReference type="ARBA" id="ARBA00023157"/>
    </source>
</evidence>
<evidence type="ECO:0000313" key="6">
    <source>
        <dbReference type="EMBL" id="KAK5922479.1"/>
    </source>
</evidence>
<dbReference type="SMART" id="SM00832">
    <property type="entry name" value="C8"/>
    <property type="match status" value="8"/>
</dbReference>
<dbReference type="Gene3D" id="2.10.25.10">
    <property type="entry name" value="Laminin"/>
    <property type="match status" value="6"/>
</dbReference>
<keyword evidence="1" id="KW-0677">Repeat</keyword>
<sequence length="3361" mass="367807">MQFLLLLQVCLLGLGLSVASPGRRFLIGLPPHNGPTGNVSHQVTITASGVRTSVTVKVLESSFVQRMYLSAHQSKRIHLPLPVGMTSDRSSSLLSVKSIRPVAVITSLCTRAGCDHRLLHDVYSWGTQYYPITPNFPNQTSVSQMVITSSDRATSVDIFLSGEVLYEGNMYQRVQISIQGFNIAIVKEDKNHVRVNGQMRKLPLTLGNGSLNFYQSGSSVVLDTAFDLALWYDWKQHLLVEILTDYANICQRISARVRNWRTIAKCPIVCPLNSHFEICGSACPATCGNPEAHSNCTLPCVESCQCNGGYLLSGGKCVPHGKCGCLHQGSYYYPKENFWMGKHCQERCVCQSSSMRVVCSPSQCQDGEVCKVVNGVMGCHAEGPGLCIAKVDPHYTTFDGRNFDVYGNCTYLLTSLCPTWGDMEAFSVEIQNQIKDATNIVSFPHLKMVVSDYSIKMSNDLSNRVEVNGLLLRLPSVLSRGKVKLYMTGQTKFIETDFGLVVMYSSDILTIQMPRKFSGDLCGLCGNFNSNPEDDVVPDDDSDISQAVRHWKTSSDHDCVDVPLNSSGCNSQDMALYEGKGFCARLLDKEGVFKSCHKMVDPESFYNNCVQDFCYSNQTSLCQILSSYVAVCQEMGAKVNEWRTSTFCGLSCPPNICEEEESDLTVIIQREKLHLRVHGVNVSLEMAQLGKVKIDGVLRSLPVLLDHMAILHSGLLSRIVVDTGVVVTYGAPDLIRIVIPASSKQMCGLCGNVSAVVTNDKWLPNDSFASDVSIFASSWSLSPPGTNCSKECDLCLECSSTMAAEYASANFCGMLLAPAGSFSECHSAVDPEPFFQNCVNDLCLSNGKEEFVCSSLRHYVLACQEAGAETKPWRGAKCSLFCPENSHYNICASACPESCGILSDIPCPWACSEACQCDVGYMQSGNGCVKADKCGCFHLGHYYEVGEISWGEGCSEQCNCSSAADMYCEPASCPKGESCTLLNTWGCAKTDNNTNVCEDGDTCVSEPLQTQCWVLGGAHFYTFDGKVFEFLGNCTYTLVHVLSDTSENTTFWVGVEKDRTPNEASSLKAIHVKVAEDNVTIYRGEKGHAWMNGEKKLLPVTLQFGHVKIYRSGMFVVVDTSLGIQVKYDCSHVATILLSNSMEVYGMCGNNNGIEEDDLRTPQGEPVDATTFGWSWRVPDQEAQCTADCGNACPRCSAEQLLDKNVATRWISMHEYIWSPQNPFYQCREVVNYTKISAAVSMFDLCSSNDTQKTICPVLEAYVAACQNAGIKIGEWRNVSFCPISCPRNSHYTSCGSSCPATCEDPFRSRPCALACVETCQCDPGFVLVADSCVPLSQCGCTHNGSHYRSNQTFWADDGCTELCVCDPNTHQTKCHLDSCVPNEYCSLQYGVRGCVPHTLQTCMYSAHHIVTFDQHSYDLNGSCQYQLLGMCAEKQGLSAIQIHAQTDGHLESALHLLVNVSGVLVELNSKNTMSIEVDGVKRNMPYRLGSTALAFSLGLHTYFYTEMGFELSLSIEGIVSISLSSKYANVTCGLCGNFNSDPADDLAVNGTQEPLIPEHFGKAWRNGQTPWCVEVCLGGSCPKCSSELLVRFSDPESCGKILEVNGPFRQCHGKVDPSSYYKRCVRDLCLHGGLQPALCHSLAEYAAVCLSHNAAVSAWRSPGFCYPSCPTRTSYNISSASVHLCLGWQNKTVEMPLNMAENCLCEAGLVHSGNLCVTPQNCGCFHHGEYFTAGQEWSTFKQSCLCHPGGNMTCRNVSCGEDEECKLIRGVQSCHPKPHVAQCSVEGYQYTTFDGYAFEFHGSCNYTLVQTCLDKLDVEPILIATMGNYSEGRQLYLQVNKMQLRTSTAFPGKVEVNGVYENLPFSQSNITVHQRNGGITIKTPQSIELTSDLQNYILVKMPDIYYQTTCGLCGKYNDDTSDDLQIPNGTVTSDHDIHGLSWKLCNADVPCREEWESSSDLNCGFIPNLRGPVSSCHQLVCPQKYYSLCVAEGRRRALCDVLQDNAACNEAGGRVELWLNTTSCAYQCPQFSHYSNCTNICSSQCPEISLAVLCPRDCEEGCQCDTGHLYDGRACVPAEQCGCLQDGSRFKASESKLLQNCTLKCTCGPPLVCKQYACPALHSCQVSDGIEGCHTNEQNPASCEGKCDATEKCYLSNGVPVCESRRGLCWAWGGRHYQTFDGLIYDFEGTCTYLLAASKGAACGLTPFSVSKKDCSGITLHAYGFIIKLGSQKGRIHVNGQVTYIPFNILGGKIQLSFWEGKALLTTAFGLHLVFDGNSTVVKLEPHYKGEVYGLCGNFNGQPQDEYPDYVTNKKSVDFAQAYQLFDGDQKCCTGCKQKVNHEKLLADSIFDDIWRPCEVLTDQTGPFANCHSRANPDSFYKMCVVDHEQNGRSDGSLEQAIYSYSLVCEATRKYYNDGVIVDVLCPPNTHYKTCGSACPPSCELNATFCNKACFQGCFCNPGFITSQIGCVRPHQCGCTDSRGKYQNLNSTFWSPDDCGQICICGPATGEMHCRPAQCPRGMVCKQLQHKRLCQPDDPKNCTLITGLHFTTFDGRHFDFRDSCSYSLVKTKANLTGVTPFNITISDASCHKRLFHSLDLTLLMYGLELVVRKDEPGKVMVDGQYKALPYSHLTGHVYAYRTPSSIIIHTDVGLQLIVYNTGTLRVSLPSSYGSSVSGLCGNANTDSHDDLMMPNEELAQNRLEFAHSWISPGSVACKSSCSSRLKHCPAEAQKLFEGSDFCGVLLNELGPFADCALVLSPKLYFHNCVTDSCSFDGHYSALCKSIASYAEACQVAQLPVRQWRSDTFCGMSCPKNSHYELCGPRCPVVCFGLSSPANCSGGCEEGCQCDPGFVLSDGHFKDKGIFTIGKVVFNLPSLEVSIDPESLWKVKVNGEERRVPFDIGELKAYQDGNRLIITTPSGVVIDLSSTQYLRLTVPQVNDATASGLCGNFNGDKYDDLELRNGSLSESFAELLHSWAAPGQLCTEACGRECDECRLSPRDTMVCDVLFINTTEFHQCRDADVERDSYTLMCNRAVCALAGHMAACLALEAYSAACQANGIAVGNWRVNTPCALQCPDRSSSKECVVSSSNSCPAVLQPGSSATGCSEGCECDNGNVFDGEECVPYSQCGCVHHGIYIKMEEQVYNEDCTQRCWCHPLGGVICEEAGCSLGQQCALRNSFWGCHDRPEGCELTGSLQVSTLGGQQLSLDPLSSYSLMSLCDKASVHWFSLISYHGPCNGSSRLVTVFQILLHGTSFTIQEGTVKVNGRFMSLPHILPSGVSLSSGVNQDKSEVLVILRRDAGMESELEIEIGVTMVTAKVPLWYSGKLCGLCGNLNDLHLHTSVGSWVLPDFPSCGFPG</sequence>
<evidence type="ECO:0000256" key="3">
    <source>
        <dbReference type="ARBA" id="ARBA00023180"/>
    </source>
</evidence>
<dbReference type="Pfam" id="PF01826">
    <property type="entry name" value="TIL"/>
    <property type="match status" value="6"/>
</dbReference>
<dbReference type="InterPro" id="IPR025615">
    <property type="entry name" value="TILa_dom"/>
</dbReference>
<organism evidence="6 7">
    <name type="scientific">Champsocephalus gunnari</name>
    <name type="common">Mackerel icefish</name>
    <dbReference type="NCBI Taxonomy" id="52237"/>
    <lineage>
        <taxon>Eukaryota</taxon>
        <taxon>Metazoa</taxon>
        <taxon>Chordata</taxon>
        <taxon>Craniata</taxon>
        <taxon>Vertebrata</taxon>
        <taxon>Euteleostomi</taxon>
        <taxon>Actinopterygii</taxon>
        <taxon>Neopterygii</taxon>
        <taxon>Teleostei</taxon>
        <taxon>Neoteleostei</taxon>
        <taxon>Acanthomorphata</taxon>
        <taxon>Eupercaria</taxon>
        <taxon>Perciformes</taxon>
        <taxon>Notothenioidei</taxon>
        <taxon>Channichthyidae</taxon>
        <taxon>Champsocephalus</taxon>
    </lineage>
</organism>
<dbReference type="EMBL" id="JAURVH010001522">
    <property type="protein sequence ID" value="KAK5922479.1"/>
    <property type="molecule type" value="Genomic_DNA"/>
</dbReference>
<keyword evidence="2" id="KW-1015">Disulfide bond</keyword>
<evidence type="ECO:0000313" key="7">
    <source>
        <dbReference type="Proteomes" id="UP001331515"/>
    </source>
</evidence>
<dbReference type="Proteomes" id="UP001331515">
    <property type="component" value="Unassembled WGS sequence"/>
</dbReference>
<feature type="domain" description="VWFD" evidence="5">
    <location>
        <begin position="1400"/>
        <end position="1574"/>
    </location>
</feature>
<dbReference type="Pfam" id="PF08742">
    <property type="entry name" value="C8"/>
    <property type="match status" value="8"/>
</dbReference>
<gene>
    <name evidence="6" type="ORF">CgunFtcFv8_019736</name>
</gene>
<dbReference type="InterPro" id="IPR001007">
    <property type="entry name" value="VWF_dom"/>
</dbReference>
<keyword evidence="4" id="KW-0732">Signal</keyword>
<dbReference type="InterPro" id="IPR050780">
    <property type="entry name" value="Mucin_vWF_Thrombospondin_sf"/>
</dbReference>
<feature type="domain" description="VWFD" evidence="5">
    <location>
        <begin position="3190"/>
        <end position="3361"/>
    </location>
</feature>
<accession>A0AAN8HSG1</accession>
<feature type="chain" id="PRO_5042869401" description="VWFD domain-containing protein" evidence="4">
    <location>
        <begin position="20"/>
        <end position="3361"/>
    </location>
</feature>
<dbReference type="InterPro" id="IPR002919">
    <property type="entry name" value="TIL_dom"/>
</dbReference>
<feature type="signal peptide" evidence="4">
    <location>
        <begin position="1"/>
        <end position="19"/>
    </location>
</feature>
<dbReference type="InterPro" id="IPR001846">
    <property type="entry name" value="VWF_type-D"/>
</dbReference>
<reference evidence="6 7" key="1">
    <citation type="journal article" date="2023" name="Mol. Biol. Evol.">
        <title>Genomics of Secondarily Temperate Adaptation in the Only Non-Antarctic Icefish.</title>
        <authorList>
            <person name="Rivera-Colon A.G."/>
            <person name="Rayamajhi N."/>
            <person name="Minhas B.F."/>
            <person name="Madrigal G."/>
            <person name="Bilyk K.T."/>
            <person name="Yoon V."/>
            <person name="Hune M."/>
            <person name="Gregory S."/>
            <person name="Cheng C.H.C."/>
            <person name="Catchen J.M."/>
        </authorList>
    </citation>
    <scope>NUCLEOTIDE SEQUENCE [LARGE SCALE GENOMIC DNA]</scope>
    <source>
        <tissue evidence="6">White muscle</tissue>
    </source>
</reference>
<feature type="domain" description="VWFD" evidence="5">
    <location>
        <begin position="1010"/>
        <end position="1186"/>
    </location>
</feature>
<dbReference type="SMART" id="SM00216">
    <property type="entry name" value="VWD"/>
    <property type="match status" value="7"/>
</dbReference>
<dbReference type="PANTHER" id="PTHR11339:SF244">
    <property type="entry name" value="IGGFC-BINDING PROTEIN"/>
    <property type="match status" value="1"/>
</dbReference>
<feature type="domain" description="VWFD" evidence="5">
    <location>
        <begin position="607"/>
        <end position="789"/>
    </location>
</feature>
<feature type="domain" description="VWFD" evidence="5">
    <location>
        <begin position="385"/>
        <end position="560"/>
    </location>
</feature>
<evidence type="ECO:0000259" key="5">
    <source>
        <dbReference type="PROSITE" id="PS51233"/>
    </source>
</evidence>
<feature type="domain" description="VWFD" evidence="5">
    <location>
        <begin position="2541"/>
        <end position="2719"/>
    </location>
</feature>
<dbReference type="GO" id="GO:0031012">
    <property type="term" value="C:extracellular matrix"/>
    <property type="evidence" value="ECO:0007669"/>
    <property type="project" value="TreeGrafter"/>
</dbReference>
<keyword evidence="3" id="KW-0325">Glycoprotein</keyword>
<feature type="domain" description="VWFD" evidence="5">
    <location>
        <begin position="2168"/>
        <end position="2335"/>
    </location>
</feature>
<evidence type="ECO:0000256" key="4">
    <source>
        <dbReference type="SAM" id="SignalP"/>
    </source>
</evidence>
<protein>
    <recommendedName>
        <fullName evidence="5">VWFD domain-containing protein</fullName>
    </recommendedName>
</protein>
<comment type="caution">
    <text evidence="6">The sequence shown here is derived from an EMBL/GenBank/DDBJ whole genome shotgun (WGS) entry which is preliminary data.</text>
</comment>
<dbReference type="Pfam" id="PF12714">
    <property type="entry name" value="TILa"/>
    <property type="match status" value="4"/>
</dbReference>
<dbReference type="Pfam" id="PF00094">
    <property type="entry name" value="VWD"/>
    <property type="match status" value="8"/>
</dbReference>
<evidence type="ECO:0000256" key="1">
    <source>
        <dbReference type="ARBA" id="ARBA00022737"/>
    </source>
</evidence>
<proteinExistence type="predicted"/>
<feature type="domain" description="VWFD" evidence="5">
    <location>
        <begin position="1782"/>
        <end position="1953"/>
    </location>
</feature>
<dbReference type="PROSITE" id="PS51233">
    <property type="entry name" value="VWFD"/>
    <property type="match status" value="9"/>
</dbReference>
<dbReference type="PANTHER" id="PTHR11339">
    <property type="entry name" value="EXTRACELLULAR MATRIX GLYCOPROTEIN RELATED"/>
    <property type="match status" value="1"/>
</dbReference>
<keyword evidence="7" id="KW-1185">Reference proteome</keyword>
<dbReference type="SMART" id="SM00215">
    <property type="entry name" value="VWC_out"/>
    <property type="match status" value="4"/>
</dbReference>
<name>A0AAN8HSG1_CHAGU</name>
<dbReference type="CDD" id="cd19941">
    <property type="entry name" value="TIL"/>
    <property type="match status" value="7"/>
</dbReference>
<feature type="domain" description="VWFD" evidence="5">
    <location>
        <begin position="2792"/>
        <end position="2987"/>
    </location>
</feature>
<dbReference type="InterPro" id="IPR036084">
    <property type="entry name" value="Ser_inhib-like_sf"/>
</dbReference>
<dbReference type="GO" id="GO:0005615">
    <property type="term" value="C:extracellular space"/>
    <property type="evidence" value="ECO:0007669"/>
    <property type="project" value="TreeGrafter"/>
</dbReference>
<dbReference type="SUPFAM" id="SSF57567">
    <property type="entry name" value="Serine protease inhibitors"/>
    <property type="match status" value="7"/>
</dbReference>